<feature type="compositionally biased region" description="Basic and acidic residues" evidence="1">
    <location>
        <begin position="86"/>
        <end position="96"/>
    </location>
</feature>
<accession>A0A7U2HY43</accession>
<feature type="non-terminal residue" evidence="2">
    <location>
        <position position="96"/>
    </location>
</feature>
<name>A0A7U2HY43_PHANO</name>
<evidence type="ECO:0000313" key="2">
    <source>
        <dbReference type="EMBL" id="QRC96195.1"/>
    </source>
</evidence>
<protein>
    <submittedName>
        <fullName evidence="2">Uncharacterized protein</fullName>
    </submittedName>
</protein>
<dbReference type="Proteomes" id="UP000663193">
    <property type="component" value="Chromosome 6"/>
</dbReference>
<dbReference type="EMBL" id="CP069028">
    <property type="protein sequence ID" value="QRC96195.1"/>
    <property type="molecule type" value="Genomic_DNA"/>
</dbReference>
<sequence>PETTHIIAMLQSRQQGLVYSSRHPGRFPSMRRGRVATFVSDLSMRILRSHPHHLNTESTSKLSEDGRQKIEKNKQITQAPIMPSLQRKDDHRVLGY</sequence>
<evidence type="ECO:0000313" key="3">
    <source>
        <dbReference type="Proteomes" id="UP000663193"/>
    </source>
</evidence>
<keyword evidence="3" id="KW-1185">Reference proteome</keyword>
<feature type="region of interest" description="Disordered" evidence="1">
    <location>
        <begin position="72"/>
        <end position="96"/>
    </location>
</feature>
<evidence type="ECO:0000256" key="1">
    <source>
        <dbReference type="SAM" id="MobiDB-lite"/>
    </source>
</evidence>
<gene>
    <name evidence="2" type="ORF">JI435_011540</name>
</gene>
<organism evidence="2 3">
    <name type="scientific">Phaeosphaeria nodorum (strain SN15 / ATCC MYA-4574 / FGSC 10173)</name>
    <name type="common">Glume blotch fungus</name>
    <name type="synonym">Parastagonospora nodorum</name>
    <dbReference type="NCBI Taxonomy" id="321614"/>
    <lineage>
        <taxon>Eukaryota</taxon>
        <taxon>Fungi</taxon>
        <taxon>Dikarya</taxon>
        <taxon>Ascomycota</taxon>
        <taxon>Pezizomycotina</taxon>
        <taxon>Dothideomycetes</taxon>
        <taxon>Pleosporomycetidae</taxon>
        <taxon>Pleosporales</taxon>
        <taxon>Pleosporineae</taxon>
        <taxon>Phaeosphaeriaceae</taxon>
        <taxon>Parastagonospora</taxon>
    </lineage>
</organism>
<dbReference type="VEuPathDB" id="FungiDB:JI435_011540"/>
<dbReference type="AlphaFoldDB" id="A0A7U2HY43"/>
<reference evidence="3" key="1">
    <citation type="journal article" date="2021" name="BMC Genomics">
        <title>Chromosome-level genome assembly and manually-curated proteome of model necrotroph Parastagonospora nodorum Sn15 reveals a genome-wide trove of candidate effector homologs, and redundancy of virulence-related functions within an accessory chromosome.</title>
        <authorList>
            <person name="Bertazzoni S."/>
            <person name="Jones D.A.B."/>
            <person name="Phan H.T."/>
            <person name="Tan K.-C."/>
            <person name="Hane J.K."/>
        </authorList>
    </citation>
    <scope>NUCLEOTIDE SEQUENCE [LARGE SCALE GENOMIC DNA]</scope>
    <source>
        <strain evidence="3">SN15 / ATCC MYA-4574 / FGSC 10173)</strain>
    </source>
</reference>
<proteinExistence type="predicted"/>